<keyword evidence="2" id="KW-1185">Reference proteome</keyword>
<proteinExistence type="predicted"/>
<accession>A0ACB8C6W7</accession>
<sequence length="622" mass="70731">MGIKAAKQEKPPQRAQIIPIIRPDENDPLVRLRSSVGSSLTPLLSKLSLEKKVDVPETEATTVVTVGTSCKNAGCRQTGNSVVISFFTKMPIPDESCVEANPVKLHLHITFGEDRAVFDQVMVLHGVIDVEKSSVQYLGTKVEVNLKKRDAISWRLLTLPPPKPRIQDGDGDTNRISTLQKQYDVSTPTHLFRVVQRRPGLGNALLKALLSHFLKRDLEFSGQREIKSRAPLEMTSTTATSHVSHAAIRYCATNTGENTTSNDSPDILQLHLRAESKVQKISKAMKSYLERAKAYDNFIKKEQYEFDLGKRHLANMMGVDADEMTQEDIDRAIQYLMPSGLHEPKARPIMKPPEDVFPREKAAQFDYSGRPFHYLFYTTRPHYYALLHDAVAHLAELNRLETRMINRGVAEPAAEQKLNVLDSIWLPKKDLELLLVETLKDIQYEYFVKTLDRLVEHPYSSQAKEFIMRYRKPRIATFIRQEIPPLQYDETGRPYAKGNGARKHVRAEVTVWGNGTGKVNINGHGIDYFDNVTDREQIMFPLQFTGLLMKVDIEATLNDAEGQTARASAIRHGLALALRSFISEQEVEKMRLAGLLTRDPRRRERKKPGQEGARRKYTWLKR</sequence>
<protein>
    <submittedName>
        <fullName evidence="1">Uncharacterized protein</fullName>
    </submittedName>
</protein>
<reference evidence="1" key="1">
    <citation type="submission" date="2020-05" db="EMBL/GenBank/DDBJ databases">
        <title>Large-scale comparative analyses of tick genomes elucidate their genetic diversity and vector capacities.</title>
        <authorList>
            <person name="Jia N."/>
            <person name="Wang J."/>
            <person name="Shi W."/>
            <person name="Du L."/>
            <person name="Sun Y."/>
            <person name="Zhan W."/>
            <person name="Jiang J."/>
            <person name="Wang Q."/>
            <person name="Zhang B."/>
            <person name="Ji P."/>
            <person name="Sakyi L.B."/>
            <person name="Cui X."/>
            <person name="Yuan T."/>
            <person name="Jiang B."/>
            <person name="Yang W."/>
            <person name="Lam T.T.-Y."/>
            <person name="Chang Q."/>
            <person name="Ding S."/>
            <person name="Wang X."/>
            <person name="Zhu J."/>
            <person name="Ruan X."/>
            <person name="Zhao L."/>
            <person name="Wei J."/>
            <person name="Que T."/>
            <person name="Du C."/>
            <person name="Cheng J."/>
            <person name="Dai P."/>
            <person name="Han X."/>
            <person name="Huang E."/>
            <person name="Gao Y."/>
            <person name="Liu J."/>
            <person name="Shao H."/>
            <person name="Ye R."/>
            <person name="Li L."/>
            <person name="Wei W."/>
            <person name="Wang X."/>
            <person name="Wang C."/>
            <person name="Yang T."/>
            <person name="Huo Q."/>
            <person name="Li W."/>
            <person name="Guo W."/>
            <person name="Chen H."/>
            <person name="Zhou L."/>
            <person name="Ni X."/>
            <person name="Tian J."/>
            <person name="Zhou Y."/>
            <person name="Sheng Y."/>
            <person name="Liu T."/>
            <person name="Pan Y."/>
            <person name="Xia L."/>
            <person name="Li J."/>
            <person name="Zhao F."/>
            <person name="Cao W."/>
        </authorList>
    </citation>
    <scope>NUCLEOTIDE SEQUENCE</scope>
    <source>
        <strain evidence="1">Dsil-2018</strain>
    </source>
</reference>
<gene>
    <name evidence="1" type="ORF">HPB49_002344</name>
</gene>
<comment type="caution">
    <text evidence="1">The sequence shown here is derived from an EMBL/GenBank/DDBJ whole genome shotgun (WGS) entry which is preliminary data.</text>
</comment>
<dbReference type="EMBL" id="CM023477">
    <property type="protein sequence ID" value="KAH7936676.1"/>
    <property type="molecule type" value="Genomic_DNA"/>
</dbReference>
<evidence type="ECO:0000313" key="2">
    <source>
        <dbReference type="Proteomes" id="UP000821865"/>
    </source>
</evidence>
<name>A0ACB8C6W7_DERSI</name>
<organism evidence="1 2">
    <name type="scientific">Dermacentor silvarum</name>
    <name type="common">Tick</name>
    <dbReference type="NCBI Taxonomy" id="543639"/>
    <lineage>
        <taxon>Eukaryota</taxon>
        <taxon>Metazoa</taxon>
        <taxon>Ecdysozoa</taxon>
        <taxon>Arthropoda</taxon>
        <taxon>Chelicerata</taxon>
        <taxon>Arachnida</taxon>
        <taxon>Acari</taxon>
        <taxon>Parasitiformes</taxon>
        <taxon>Ixodida</taxon>
        <taxon>Ixodoidea</taxon>
        <taxon>Ixodidae</taxon>
        <taxon>Rhipicephalinae</taxon>
        <taxon>Dermacentor</taxon>
    </lineage>
</organism>
<evidence type="ECO:0000313" key="1">
    <source>
        <dbReference type="EMBL" id="KAH7936676.1"/>
    </source>
</evidence>
<dbReference type="Proteomes" id="UP000821865">
    <property type="component" value="Chromosome 8"/>
</dbReference>